<proteinExistence type="inferred from homology"/>
<dbReference type="SUPFAM" id="SSF55961">
    <property type="entry name" value="Bet v1-like"/>
    <property type="match status" value="1"/>
</dbReference>
<evidence type="ECO:0000313" key="4">
    <source>
        <dbReference type="Proteomes" id="UP000037084"/>
    </source>
</evidence>
<name>A0A0L8M119_STRVG</name>
<dbReference type="Proteomes" id="UP000037084">
    <property type="component" value="Unassembled WGS sequence"/>
</dbReference>
<feature type="domain" description="Activator of Hsp90 ATPase homologue 1/2-like C-terminal" evidence="2">
    <location>
        <begin position="30"/>
        <end position="139"/>
    </location>
</feature>
<dbReference type="PATRIC" id="fig|1961.12.peg.8231"/>
<accession>A0A0L8M119</accession>
<sequence length="167" mass="18744">MSLVSHATSERLDENNWLLRFELHLPHAYEALWTALTTPDGLRGWLAAADVLERRLGGAVTLRWLNSATVATGQVTAWDVERVAEYTVTEHGRIRFHLEPVGTDSTVIRFVNERGGPEAVRLDCLAGWHEHFELLDSALAGRPADWTAWTDTRWAALREAYASLARA</sequence>
<dbReference type="EMBL" id="LGUV01000395">
    <property type="protein sequence ID" value="KOG44045.1"/>
    <property type="molecule type" value="Genomic_DNA"/>
</dbReference>
<dbReference type="InterPro" id="IPR013538">
    <property type="entry name" value="ASHA1/2-like_C"/>
</dbReference>
<dbReference type="Gene3D" id="3.30.530.20">
    <property type="match status" value="1"/>
</dbReference>
<evidence type="ECO:0000256" key="1">
    <source>
        <dbReference type="ARBA" id="ARBA00006817"/>
    </source>
</evidence>
<evidence type="ECO:0000313" key="3">
    <source>
        <dbReference type="EMBL" id="KOG44045.1"/>
    </source>
</evidence>
<dbReference type="Pfam" id="PF08327">
    <property type="entry name" value="AHSA1"/>
    <property type="match status" value="1"/>
</dbReference>
<evidence type="ECO:0000259" key="2">
    <source>
        <dbReference type="Pfam" id="PF08327"/>
    </source>
</evidence>
<dbReference type="AlphaFoldDB" id="A0A0L8M119"/>
<dbReference type="RefSeq" id="WP_053177605.1">
    <property type="nucleotide sequence ID" value="NZ_LGUV01000395.1"/>
</dbReference>
<organism evidence="3 4">
    <name type="scientific">Streptomyces virginiae</name>
    <name type="common">Streptomyces cinnamonensis</name>
    <dbReference type="NCBI Taxonomy" id="1961"/>
    <lineage>
        <taxon>Bacteria</taxon>
        <taxon>Bacillati</taxon>
        <taxon>Actinomycetota</taxon>
        <taxon>Actinomycetes</taxon>
        <taxon>Kitasatosporales</taxon>
        <taxon>Streptomycetaceae</taxon>
        <taxon>Streptomyces</taxon>
    </lineage>
</organism>
<comment type="similarity">
    <text evidence="1">Belongs to the AHA1 family.</text>
</comment>
<dbReference type="OrthoDB" id="9803476at2"/>
<reference evidence="4" key="1">
    <citation type="submission" date="2015-07" db="EMBL/GenBank/DDBJ databases">
        <authorList>
            <consortium name="Consortium for Microbial Forensics and Genomics (microFORGE)"/>
            <person name="Knight B.M."/>
            <person name="Roberts D.P."/>
            <person name="Lin D."/>
            <person name="Hari K."/>
            <person name="Fletcher J."/>
            <person name="Melcher U."/>
            <person name="Blagden T."/>
            <person name="Winegar R.A."/>
        </authorList>
    </citation>
    <scope>NUCLEOTIDE SEQUENCE [LARGE SCALE GENOMIC DNA]</scope>
    <source>
        <strain evidence="4">NRRL B-1447</strain>
    </source>
</reference>
<gene>
    <name evidence="3" type="ORF">ADK75_37370</name>
</gene>
<comment type="caution">
    <text evidence="3">The sequence shown here is derived from an EMBL/GenBank/DDBJ whole genome shotgun (WGS) entry which is preliminary data.</text>
</comment>
<protein>
    <recommendedName>
        <fullName evidence="2">Activator of Hsp90 ATPase homologue 1/2-like C-terminal domain-containing protein</fullName>
    </recommendedName>
</protein>
<dbReference type="InterPro" id="IPR023393">
    <property type="entry name" value="START-like_dom_sf"/>
</dbReference>